<protein>
    <submittedName>
        <fullName evidence="2">Kinetoplast polyadenylation/uridylation factor 2</fullName>
    </submittedName>
</protein>
<dbReference type="AlphaFoldDB" id="A0AAW0F012"/>
<feature type="region of interest" description="Disordered" evidence="1">
    <location>
        <begin position="230"/>
        <end position="254"/>
    </location>
</feature>
<dbReference type="EMBL" id="JAECZO010000001">
    <property type="protein sequence ID" value="KAK7199718.1"/>
    <property type="molecule type" value="Genomic_DNA"/>
</dbReference>
<feature type="region of interest" description="Disordered" evidence="1">
    <location>
        <begin position="512"/>
        <end position="548"/>
    </location>
</feature>
<comment type="caution">
    <text evidence="2">The sequence shown here is derived from an EMBL/GenBank/DDBJ whole genome shotgun (WGS) entry which is preliminary data.</text>
</comment>
<feature type="region of interest" description="Disordered" evidence="1">
    <location>
        <begin position="99"/>
        <end position="188"/>
    </location>
</feature>
<accession>A0AAW0F012</accession>
<dbReference type="Proteomes" id="UP001430356">
    <property type="component" value="Unassembled WGS sequence"/>
</dbReference>
<feature type="compositionally biased region" description="Low complexity" evidence="1">
    <location>
        <begin position="120"/>
        <end position="134"/>
    </location>
</feature>
<feature type="compositionally biased region" description="Low complexity" evidence="1">
    <location>
        <begin position="164"/>
        <end position="185"/>
    </location>
</feature>
<evidence type="ECO:0000256" key="1">
    <source>
        <dbReference type="SAM" id="MobiDB-lite"/>
    </source>
</evidence>
<name>A0AAW0F012_9TRYP</name>
<keyword evidence="3" id="KW-1185">Reference proteome</keyword>
<proteinExistence type="predicted"/>
<feature type="compositionally biased region" description="Low complexity" evidence="1">
    <location>
        <begin position="230"/>
        <end position="239"/>
    </location>
</feature>
<feature type="compositionally biased region" description="Basic and acidic residues" evidence="1">
    <location>
        <begin position="109"/>
        <end position="119"/>
    </location>
</feature>
<feature type="compositionally biased region" description="Gly residues" evidence="1">
    <location>
        <begin position="515"/>
        <end position="530"/>
    </location>
</feature>
<evidence type="ECO:0000313" key="3">
    <source>
        <dbReference type="Proteomes" id="UP001430356"/>
    </source>
</evidence>
<organism evidence="2 3">
    <name type="scientific">Novymonas esmeraldas</name>
    <dbReference type="NCBI Taxonomy" id="1808958"/>
    <lineage>
        <taxon>Eukaryota</taxon>
        <taxon>Discoba</taxon>
        <taxon>Euglenozoa</taxon>
        <taxon>Kinetoplastea</taxon>
        <taxon>Metakinetoplastina</taxon>
        <taxon>Trypanosomatida</taxon>
        <taxon>Trypanosomatidae</taxon>
        <taxon>Novymonas</taxon>
    </lineage>
</organism>
<dbReference type="PROSITE" id="PS51257">
    <property type="entry name" value="PROKAR_LIPOPROTEIN"/>
    <property type="match status" value="1"/>
</dbReference>
<reference evidence="2 3" key="1">
    <citation type="journal article" date="2021" name="MBio">
        <title>A New Model Trypanosomatid, Novymonas esmeraldas: Genomic Perception of Its 'Candidatus Pandoraea novymonadis' Endosymbiont.</title>
        <authorList>
            <person name="Zakharova A."/>
            <person name="Saura A."/>
            <person name="Butenko A."/>
            <person name="Podesvova L."/>
            <person name="Warmusova S."/>
            <person name="Kostygov A.Y."/>
            <person name="Nenarokova A."/>
            <person name="Lukes J."/>
            <person name="Opperdoes F.R."/>
            <person name="Yurchenko V."/>
        </authorList>
    </citation>
    <scope>NUCLEOTIDE SEQUENCE [LARGE SCALE GENOMIC DNA]</scope>
    <source>
        <strain evidence="2 3">E262AT.01</strain>
    </source>
</reference>
<feature type="region of interest" description="Disordered" evidence="1">
    <location>
        <begin position="31"/>
        <end position="69"/>
    </location>
</feature>
<feature type="compositionally biased region" description="Low complexity" evidence="1">
    <location>
        <begin position="40"/>
        <end position="64"/>
    </location>
</feature>
<gene>
    <name evidence="2" type="ORF">NESM_000017800</name>
</gene>
<evidence type="ECO:0000313" key="2">
    <source>
        <dbReference type="EMBL" id="KAK7199718.1"/>
    </source>
</evidence>
<sequence>MPVFKSFNRCLQGLPAGSTACANVYRWCSSGSPSPTPELQQTTSPAHPHPQQQQGQSPPAASSGLGIPQPSVSLDLGLNFSTMDFEAVARATQAAMARERGAGQLSQQREQELEEKLERQASASPAARQSVPGPASSPPRPRSQQGTSARQHQSHPPPATMQTGAQSRRPQQRQGAPPQQSSSGAEPTGRVSLIETLKDCVAGGKWTKAFSLFTNAVDMACRQVLLPSAPSPSADGAAARLGSAGATPSESTREAECFSALRKMMAAAPPMESQGPAARAARAAHANNTRGVMRWSGQHYYLLWKCLLETGHVQEVERVWSVMQQIGFVEYQLEQRTVNALMVLLRRTSRSTEHMMSTVVPPPSSLPDVLSRHKEIRRNLLKSLEQAAASRHLTLAGANRRTAEGIRITEALERAEDITEAERSEAAEGGVGVGGDAMEASSASGLEEAVVEVGDFNGLLRRARGSDATERILRMMDKLSIEKEAVTYASLIAALHNPQYVLAGHTAEEVAAHQTGGGPAAARSGGGGDSGAVVAEDGTAAPPPDASLTKAPYEAYKTARVEAGMTWFRACPILHRTADVFNEMLYLLRAKTQWPEFDALLVQFRGNAVVGSTAWPETISETHAGADAEPGARAAILRPSWTTVPNGKTYELLIHRARYVHQWEVMWALYDEMVAGDVRGTGRVYEVLLLEARRHPPLSVTAAQRSGRVDAAPAFLLRLYDELRGGGGDVRSIAGTLSVVNAWSQTRSRSNR</sequence>